<dbReference type="RefSeq" id="WP_152123639.1">
    <property type="nucleotide sequence ID" value="NZ_WELI01000002.1"/>
</dbReference>
<reference evidence="3 4" key="1">
    <citation type="submission" date="2019-10" db="EMBL/GenBank/DDBJ databases">
        <title>Rudanella paleaurantiibacter sp. nov., isolated from sludge.</title>
        <authorList>
            <person name="Xu S.Q."/>
        </authorList>
    </citation>
    <scope>NUCLEOTIDE SEQUENCE [LARGE SCALE GENOMIC DNA]</scope>
    <source>
        <strain evidence="3 4">HX-22-17</strain>
    </source>
</reference>
<dbReference type="AlphaFoldDB" id="A0A7J5U4T4"/>
<dbReference type="SUPFAM" id="SSF56925">
    <property type="entry name" value="OMPA-like"/>
    <property type="match status" value="1"/>
</dbReference>
<sequence>MKTILTTMGLLLALAAATFAQSETNQNRENRPLINEEQKQEVREKAQEVKEDIREGARELEQNTRETRQEIKQEAQQAGQEIKEEVREQVENTRYRNDRYGLPWFEKGSVMLGASVGLGLGKSSGSYMVLNPRLGYFFQPGFMGGIRLSYDRRLSTSFRSQEVGVFARYYPIRTRISGFVGAGYNFGRERASNIGDNEKARFNSITLEVGTMFYVRRNLGVEASLETNYYDRSNPLAGRNRGGRAKVGINYYFARRAQ</sequence>
<comment type="caution">
    <text evidence="3">The sequence shown here is derived from an EMBL/GenBank/DDBJ whole genome shotgun (WGS) entry which is preliminary data.</text>
</comment>
<dbReference type="Proteomes" id="UP000488299">
    <property type="component" value="Unassembled WGS sequence"/>
</dbReference>
<proteinExistence type="predicted"/>
<feature type="compositionally biased region" description="Basic and acidic residues" evidence="1">
    <location>
        <begin position="26"/>
        <end position="73"/>
    </location>
</feature>
<feature type="region of interest" description="Disordered" evidence="1">
    <location>
        <begin position="22"/>
        <end position="83"/>
    </location>
</feature>
<dbReference type="Gene3D" id="2.40.160.20">
    <property type="match status" value="1"/>
</dbReference>
<evidence type="ECO:0000313" key="4">
    <source>
        <dbReference type="Proteomes" id="UP000488299"/>
    </source>
</evidence>
<name>A0A7J5U4T4_9BACT</name>
<gene>
    <name evidence="3" type="ORF">F5984_07575</name>
</gene>
<evidence type="ECO:0000313" key="3">
    <source>
        <dbReference type="EMBL" id="KAB7732065.1"/>
    </source>
</evidence>
<organism evidence="3 4">
    <name type="scientific">Rudanella paleaurantiibacter</name>
    <dbReference type="NCBI Taxonomy" id="2614655"/>
    <lineage>
        <taxon>Bacteria</taxon>
        <taxon>Pseudomonadati</taxon>
        <taxon>Bacteroidota</taxon>
        <taxon>Cytophagia</taxon>
        <taxon>Cytophagales</taxon>
        <taxon>Cytophagaceae</taxon>
        <taxon>Rudanella</taxon>
    </lineage>
</organism>
<evidence type="ECO:0000256" key="2">
    <source>
        <dbReference type="SAM" id="SignalP"/>
    </source>
</evidence>
<protein>
    <submittedName>
        <fullName evidence="3">Outer membrane beta-barrel protein</fullName>
    </submittedName>
</protein>
<keyword evidence="4" id="KW-1185">Reference proteome</keyword>
<dbReference type="EMBL" id="WELI01000002">
    <property type="protein sequence ID" value="KAB7732065.1"/>
    <property type="molecule type" value="Genomic_DNA"/>
</dbReference>
<accession>A0A7J5U4T4</accession>
<evidence type="ECO:0000256" key="1">
    <source>
        <dbReference type="SAM" id="MobiDB-lite"/>
    </source>
</evidence>
<keyword evidence="2" id="KW-0732">Signal</keyword>
<feature type="signal peptide" evidence="2">
    <location>
        <begin position="1"/>
        <end position="20"/>
    </location>
</feature>
<feature type="chain" id="PRO_5029721384" evidence="2">
    <location>
        <begin position="21"/>
        <end position="258"/>
    </location>
</feature>
<dbReference type="InterPro" id="IPR011250">
    <property type="entry name" value="OMP/PagP_B-barrel"/>
</dbReference>